<accession>A0A5B9GFJ8</accession>
<feature type="transmembrane region" description="Helical" evidence="1">
    <location>
        <begin position="84"/>
        <end position="102"/>
    </location>
</feature>
<protein>
    <submittedName>
        <fullName evidence="2">O-antigen polymerase</fullName>
    </submittedName>
</protein>
<dbReference type="EMBL" id="MN172354">
    <property type="protein sequence ID" value="QEE84094.1"/>
    <property type="molecule type" value="Genomic_DNA"/>
</dbReference>
<keyword evidence="1" id="KW-0472">Membrane</keyword>
<organism evidence="2">
    <name type="scientific">Escherichia coli</name>
    <dbReference type="NCBI Taxonomy" id="562"/>
    <lineage>
        <taxon>Bacteria</taxon>
        <taxon>Pseudomonadati</taxon>
        <taxon>Pseudomonadota</taxon>
        <taxon>Gammaproteobacteria</taxon>
        <taxon>Enterobacterales</taxon>
        <taxon>Enterobacteriaceae</taxon>
        <taxon>Escherichia</taxon>
    </lineage>
</organism>
<feature type="transmembrane region" description="Helical" evidence="1">
    <location>
        <begin position="229"/>
        <end position="248"/>
    </location>
</feature>
<reference evidence="2" key="1">
    <citation type="journal article" date="2019" name="J. Clin. Microbiol.">
        <title>Whole genome-based public health surveillance of less common STEC serovars and untypable strains identifies four novel O genotypes.</title>
        <authorList>
            <person name="Lang C."/>
            <person name="Hiller M."/>
            <person name="Konrad R."/>
            <person name="Fruth A."/>
            <person name="Flieger A."/>
        </authorList>
    </citation>
    <scope>NUCLEOTIDE SEQUENCE</scope>
    <source>
        <strain evidence="2">16-04846</strain>
    </source>
</reference>
<keyword evidence="1" id="KW-1133">Transmembrane helix</keyword>
<name>A0A5B9GFJ8_ECOLX</name>
<feature type="transmembrane region" description="Helical" evidence="1">
    <location>
        <begin position="114"/>
        <end position="135"/>
    </location>
</feature>
<keyword evidence="1" id="KW-0812">Transmembrane</keyword>
<feature type="transmembrane region" description="Helical" evidence="1">
    <location>
        <begin position="168"/>
        <end position="185"/>
    </location>
</feature>
<feature type="transmembrane region" description="Helical" evidence="1">
    <location>
        <begin position="12"/>
        <end position="43"/>
    </location>
</feature>
<proteinExistence type="predicted"/>
<feature type="transmembrane region" description="Helical" evidence="1">
    <location>
        <begin position="340"/>
        <end position="366"/>
    </location>
</feature>
<dbReference type="AlphaFoldDB" id="A0A5B9GFJ8"/>
<feature type="transmembrane region" description="Helical" evidence="1">
    <location>
        <begin position="304"/>
        <end position="328"/>
    </location>
</feature>
<evidence type="ECO:0000256" key="1">
    <source>
        <dbReference type="SAM" id="Phobius"/>
    </source>
</evidence>
<feature type="transmembrane region" description="Helical" evidence="1">
    <location>
        <begin position="191"/>
        <end position="217"/>
    </location>
</feature>
<sequence length="379" mass="43285">MKININKLLLFFMVAICTIDLPAAIIVYGTQIIGLILVAVLILIKVQKISLTAVTIWAGFTIFFVMITYVQSISIEHVSLIWKFAGRVIFWFFIFSLITPFFQELNRRDVVSILQTWIIIFSLFLYAQFLLYYVFGYIVDYSVILGGEPSRILNNVGLRASGLTSEPSIYSGMMISLLILHYIYNDQKNNFYTLFGGVSILLTFSTLGFFLFTLYLSITLLRHMSIKKIILLIGTITSVVVLIMPLLISRYERFINGDDVSNNVKFSVVENLLNNTSLFTLGYGVVGYSDGAPDYYQALYDLTLFGNLFVIFGIPIGIFTSVYIFLLLLKIDLPLSIKALILLGVVKISIPNYIFFYLFVLMVVFYKRVLSNENYRFFN</sequence>
<gene>
    <name evidence="2" type="primary">wzy</name>
</gene>
<feature type="transmembrane region" description="Helical" evidence="1">
    <location>
        <begin position="49"/>
        <end position="72"/>
    </location>
</feature>
<evidence type="ECO:0000313" key="2">
    <source>
        <dbReference type="EMBL" id="QEE84094.1"/>
    </source>
</evidence>